<name>A0A951UBP6_9CYAN</name>
<accession>A0A951UBP6</accession>
<dbReference type="GO" id="GO:0016020">
    <property type="term" value="C:membrane"/>
    <property type="evidence" value="ECO:0007669"/>
    <property type="project" value="TreeGrafter"/>
</dbReference>
<dbReference type="Proteomes" id="UP000753908">
    <property type="component" value="Unassembled WGS sequence"/>
</dbReference>
<dbReference type="AlphaFoldDB" id="A0A951UBP6"/>
<reference evidence="3" key="2">
    <citation type="journal article" date="2022" name="Microbiol. Resour. Announc.">
        <title>Metagenome Sequencing to Explore Phylogenomics of Terrestrial Cyanobacteria.</title>
        <authorList>
            <person name="Ward R.D."/>
            <person name="Stajich J.E."/>
            <person name="Johansen J.R."/>
            <person name="Huntemann M."/>
            <person name="Clum A."/>
            <person name="Foster B."/>
            <person name="Foster B."/>
            <person name="Roux S."/>
            <person name="Palaniappan K."/>
            <person name="Varghese N."/>
            <person name="Mukherjee S."/>
            <person name="Reddy T.B.K."/>
            <person name="Daum C."/>
            <person name="Copeland A."/>
            <person name="Chen I.A."/>
            <person name="Ivanova N.N."/>
            <person name="Kyrpides N.C."/>
            <person name="Shapiro N."/>
            <person name="Eloe-Fadrosh E.A."/>
            <person name="Pietrasiak N."/>
        </authorList>
    </citation>
    <scope>NUCLEOTIDE SEQUENCE</scope>
    <source>
        <strain evidence="3">CPER-KK1</strain>
    </source>
</reference>
<keyword evidence="1 3" id="KW-0378">Hydrolase</keyword>
<proteinExistence type="predicted"/>
<dbReference type="PANTHER" id="PTHR43798:SF31">
    <property type="entry name" value="AB HYDROLASE SUPERFAMILY PROTEIN YCLE"/>
    <property type="match status" value="1"/>
</dbReference>
<reference evidence="3" key="1">
    <citation type="submission" date="2021-05" db="EMBL/GenBank/DDBJ databases">
        <authorList>
            <person name="Pietrasiak N."/>
            <person name="Ward R."/>
            <person name="Stajich J.E."/>
            <person name="Kurbessoian T."/>
        </authorList>
    </citation>
    <scope>NUCLEOTIDE SEQUENCE</scope>
    <source>
        <strain evidence="3">CPER-KK1</strain>
    </source>
</reference>
<evidence type="ECO:0000259" key="2">
    <source>
        <dbReference type="Pfam" id="PF00561"/>
    </source>
</evidence>
<dbReference type="GO" id="GO:0016787">
    <property type="term" value="F:hydrolase activity"/>
    <property type="evidence" value="ECO:0007669"/>
    <property type="project" value="UniProtKB-KW"/>
</dbReference>
<evidence type="ECO:0000256" key="1">
    <source>
        <dbReference type="ARBA" id="ARBA00022801"/>
    </source>
</evidence>
<dbReference type="InterPro" id="IPR000073">
    <property type="entry name" value="AB_hydrolase_1"/>
</dbReference>
<evidence type="ECO:0000313" key="3">
    <source>
        <dbReference type="EMBL" id="MBW4547167.1"/>
    </source>
</evidence>
<feature type="domain" description="AB hydrolase-1" evidence="2">
    <location>
        <begin position="24"/>
        <end position="154"/>
    </location>
</feature>
<dbReference type="PANTHER" id="PTHR43798">
    <property type="entry name" value="MONOACYLGLYCEROL LIPASE"/>
    <property type="match status" value="1"/>
</dbReference>
<comment type="caution">
    <text evidence="3">The sequence shown here is derived from an EMBL/GenBank/DDBJ whole genome shotgun (WGS) entry which is preliminary data.</text>
</comment>
<evidence type="ECO:0000313" key="4">
    <source>
        <dbReference type="Proteomes" id="UP000753908"/>
    </source>
</evidence>
<sequence length="310" mass="34792">MATINILGAPHAYELTPPTEPSSPVLVFIHGWLLSRSYWQPLIDRLAPDYQCLIYDLRGFGESQPPVDKTHRTRSNPDTELLNKLNTGEVSTSRYTLAAYAADLGVLLKELNIDKAWLIGHSLGGSVALWGASVASERVKGVICLNAGGGIYLKEEFERFRAAGQEFLKRRPRWLCYIPLVDLLFTRVMVARPLERRWGRQRIIDFVVAHPEAALRALLDSTTEAEVHRLPQVVSQLQQPVYFIAGAKDTVMEPKYVRHLASFHKLFQGCGENVIEIPSCGHMAMVEQPDAVSIQIRKIITSYDSVKSEN</sequence>
<dbReference type="EMBL" id="JAHHIF010000036">
    <property type="protein sequence ID" value="MBW4547167.1"/>
    <property type="molecule type" value="Genomic_DNA"/>
</dbReference>
<dbReference type="Gene3D" id="3.40.50.1820">
    <property type="entry name" value="alpha/beta hydrolase"/>
    <property type="match status" value="1"/>
</dbReference>
<dbReference type="InterPro" id="IPR029058">
    <property type="entry name" value="AB_hydrolase_fold"/>
</dbReference>
<dbReference type="Pfam" id="PF00561">
    <property type="entry name" value="Abhydrolase_1"/>
    <property type="match status" value="1"/>
</dbReference>
<dbReference type="SUPFAM" id="SSF53474">
    <property type="entry name" value="alpha/beta-Hydrolases"/>
    <property type="match status" value="1"/>
</dbReference>
<organism evidence="3 4">
    <name type="scientific">Symplocastrum torsivum CPER-KK1</name>
    <dbReference type="NCBI Taxonomy" id="450513"/>
    <lineage>
        <taxon>Bacteria</taxon>
        <taxon>Bacillati</taxon>
        <taxon>Cyanobacteriota</taxon>
        <taxon>Cyanophyceae</taxon>
        <taxon>Oscillatoriophycideae</taxon>
        <taxon>Oscillatoriales</taxon>
        <taxon>Microcoleaceae</taxon>
        <taxon>Symplocastrum</taxon>
    </lineage>
</organism>
<protein>
    <submittedName>
        <fullName evidence="3">Alpha/beta hydrolase</fullName>
    </submittedName>
</protein>
<dbReference type="InterPro" id="IPR050266">
    <property type="entry name" value="AB_hydrolase_sf"/>
</dbReference>
<gene>
    <name evidence="3" type="ORF">KME25_22420</name>
</gene>